<dbReference type="PANTHER" id="PTHR38847:SF1">
    <property type="entry name" value="PSEUDOURIDINE SYNTHASE RSUA_RLUA-LIKE DOMAIN-CONTAINING PROTEIN"/>
    <property type="match status" value="1"/>
</dbReference>
<evidence type="ECO:0000313" key="2">
    <source>
        <dbReference type="EMBL" id="CAA7263569.1"/>
    </source>
</evidence>
<evidence type="ECO:0000313" key="3">
    <source>
        <dbReference type="Proteomes" id="UP000467700"/>
    </source>
</evidence>
<reference evidence="2 3" key="1">
    <citation type="submission" date="2020-01" db="EMBL/GenBank/DDBJ databases">
        <authorList>
            <person name="Gupta K D."/>
        </authorList>
    </citation>
    <scope>NUCLEOTIDE SEQUENCE [LARGE SCALE GENOMIC DNA]</scope>
</reference>
<organism evidence="2 3">
    <name type="scientific">Cyclocybe aegerita</name>
    <name type="common">Black poplar mushroom</name>
    <name type="synonym">Agrocybe aegerita</name>
    <dbReference type="NCBI Taxonomy" id="1973307"/>
    <lineage>
        <taxon>Eukaryota</taxon>
        <taxon>Fungi</taxon>
        <taxon>Dikarya</taxon>
        <taxon>Basidiomycota</taxon>
        <taxon>Agaricomycotina</taxon>
        <taxon>Agaricomycetes</taxon>
        <taxon>Agaricomycetidae</taxon>
        <taxon>Agaricales</taxon>
        <taxon>Agaricineae</taxon>
        <taxon>Bolbitiaceae</taxon>
        <taxon>Cyclocybe</taxon>
    </lineage>
</organism>
<dbReference type="Proteomes" id="UP000467700">
    <property type="component" value="Unassembled WGS sequence"/>
</dbReference>
<feature type="signal peptide" evidence="1">
    <location>
        <begin position="1"/>
        <end position="22"/>
    </location>
</feature>
<evidence type="ECO:0000256" key="1">
    <source>
        <dbReference type="SAM" id="SignalP"/>
    </source>
</evidence>
<feature type="chain" id="PRO_5035924195" evidence="1">
    <location>
        <begin position="23"/>
        <end position="211"/>
    </location>
</feature>
<sequence>MLFLLSSALLVSIIALPAAVLAQWPNMGPTGFNITSVDIAGNGCVPKSTSYVMNADKNAITVASNGYWVETGPGIALNQTRKSCRLTFNTEMPHRWRFGLLSVDYTTYYHLDAKITADQQVTYYFKGELQQGTTRSTFVGPMAPREYTYRDQYDFGFAVESPCNTTSVVWYMHSDIRVGNARNAEGTGRIGSDAVNPPSLKQTYSLYWVKC</sequence>
<gene>
    <name evidence="2" type="ORF">AAE3_LOCUS5909</name>
</gene>
<accession>A0A8S0XIH9</accession>
<dbReference type="EMBL" id="CACVBS010000040">
    <property type="protein sequence ID" value="CAA7263569.1"/>
    <property type="molecule type" value="Genomic_DNA"/>
</dbReference>
<comment type="caution">
    <text evidence="2">The sequence shown here is derived from an EMBL/GenBank/DDBJ whole genome shotgun (WGS) entry which is preliminary data.</text>
</comment>
<dbReference type="PANTHER" id="PTHR38847">
    <property type="match status" value="1"/>
</dbReference>
<dbReference type="AlphaFoldDB" id="A0A8S0XIH9"/>
<keyword evidence="3" id="KW-1185">Reference proteome</keyword>
<protein>
    <submittedName>
        <fullName evidence="2">Uncharacterized protein</fullName>
    </submittedName>
</protein>
<dbReference type="OrthoDB" id="152248at2759"/>
<proteinExistence type="predicted"/>
<dbReference type="Pfam" id="PF14273">
    <property type="entry name" value="DUF4360"/>
    <property type="match status" value="1"/>
</dbReference>
<name>A0A8S0XIH9_CYCAE</name>
<dbReference type="InterPro" id="IPR025649">
    <property type="entry name" value="DUF4360"/>
</dbReference>
<keyword evidence="1" id="KW-0732">Signal</keyword>